<dbReference type="EMBL" id="CP017757">
    <property type="protein sequence ID" value="AQV95613.1"/>
    <property type="molecule type" value="Genomic_DNA"/>
</dbReference>
<organism evidence="1 2">
    <name type="scientific">Cupriavidus necator</name>
    <name type="common">Alcaligenes eutrophus</name>
    <name type="synonym">Ralstonia eutropha</name>
    <dbReference type="NCBI Taxonomy" id="106590"/>
    <lineage>
        <taxon>Bacteria</taxon>
        <taxon>Pseudomonadati</taxon>
        <taxon>Pseudomonadota</taxon>
        <taxon>Betaproteobacteria</taxon>
        <taxon>Burkholderiales</taxon>
        <taxon>Burkholderiaceae</taxon>
        <taxon>Cupriavidus</taxon>
    </lineage>
</organism>
<dbReference type="AlphaFoldDB" id="A0A1U9USI4"/>
<evidence type="ECO:0000313" key="2">
    <source>
        <dbReference type="Proteomes" id="UP000189627"/>
    </source>
</evidence>
<reference evidence="2" key="1">
    <citation type="submission" date="2017-02" db="EMBL/GenBank/DDBJ databases">
        <title>Complete genome sequence of Cupriavidus necator strain NH9, a 3-chlorobenzoate degrader.</title>
        <authorList>
            <person name="Moriuchi R."/>
            <person name="Dohra H."/>
            <person name="Ogawa N."/>
        </authorList>
    </citation>
    <scope>NUCLEOTIDE SEQUENCE [LARGE SCALE GENOMIC DNA]</scope>
    <source>
        <strain evidence="2">NH9</strain>
    </source>
</reference>
<accession>A0A1U9USI4</accession>
<gene>
    <name evidence="1" type="ORF">BJN34_17165</name>
</gene>
<dbReference type="KEGG" id="cuh:BJN34_17165"/>
<dbReference type="RefSeq" id="WP_078197908.1">
    <property type="nucleotide sequence ID" value="NZ_CP017757.2"/>
</dbReference>
<proteinExistence type="predicted"/>
<name>A0A1U9USI4_CUPNE</name>
<dbReference type="Proteomes" id="UP000189627">
    <property type="component" value="Chromosome 1"/>
</dbReference>
<evidence type="ECO:0000313" key="1">
    <source>
        <dbReference type="EMBL" id="AQV95613.1"/>
    </source>
</evidence>
<dbReference type="OrthoDB" id="9132618at2"/>
<protein>
    <submittedName>
        <fullName evidence="1">Uncharacterized protein</fullName>
    </submittedName>
</protein>
<sequence>MGRYQYNAEVFCDHATPEKESAFRMHMDLPFPKEDLERLHEMLNQDQWEEFSNYFSQRYPEHKDIIETWCAGSAERRCCGRKLHRLDQREALAA</sequence>